<dbReference type="Pfam" id="PF09867">
    <property type="entry name" value="TagF_N"/>
    <property type="match status" value="1"/>
</dbReference>
<dbReference type="Proteomes" id="UP001500547">
    <property type="component" value="Unassembled WGS sequence"/>
</dbReference>
<gene>
    <name evidence="1" type="primary">tagF_2</name>
    <name evidence="1" type="ORF">GCM10025770_26350</name>
</gene>
<comment type="caution">
    <text evidence="1">The sequence shown here is derived from an EMBL/GenBank/DDBJ whole genome shotgun (WGS) entry which is preliminary data.</text>
</comment>
<dbReference type="RefSeq" id="WP_345533471.1">
    <property type="nucleotide sequence ID" value="NZ_BAABLD010000008.1"/>
</dbReference>
<dbReference type="InterPro" id="IPR038225">
    <property type="entry name" value="TagF_sf"/>
</dbReference>
<accession>A0ABP9QV67</accession>
<evidence type="ECO:0000313" key="2">
    <source>
        <dbReference type="Proteomes" id="UP001500547"/>
    </source>
</evidence>
<protein>
    <submittedName>
        <fullName evidence="1">Type VI secretion system-associated protein TagF</fullName>
    </submittedName>
</protein>
<dbReference type="PIRSF" id="PIRSF029287">
    <property type="entry name" value="UCP029287"/>
    <property type="match status" value="1"/>
</dbReference>
<reference evidence="2" key="1">
    <citation type="journal article" date="2019" name="Int. J. Syst. Evol. Microbiol.">
        <title>The Global Catalogue of Microorganisms (GCM) 10K type strain sequencing project: providing services to taxonomists for standard genome sequencing and annotation.</title>
        <authorList>
            <consortium name="The Broad Institute Genomics Platform"/>
            <consortium name="The Broad Institute Genome Sequencing Center for Infectious Disease"/>
            <person name="Wu L."/>
            <person name="Ma J."/>
        </authorList>
    </citation>
    <scope>NUCLEOTIDE SEQUENCE [LARGE SCALE GENOMIC DNA]</scope>
    <source>
        <strain evidence="2">JCM 18715</strain>
    </source>
</reference>
<keyword evidence="2" id="KW-1185">Reference proteome</keyword>
<organism evidence="1 2">
    <name type="scientific">Viridibacterium curvum</name>
    <dbReference type="NCBI Taxonomy" id="1101404"/>
    <lineage>
        <taxon>Bacteria</taxon>
        <taxon>Pseudomonadati</taxon>
        <taxon>Pseudomonadota</taxon>
        <taxon>Betaproteobacteria</taxon>
        <taxon>Rhodocyclales</taxon>
        <taxon>Rhodocyclaceae</taxon>
        <taxon>Viridibacterium</taxon>
    </lineage>
</organism>
<evidence type="ECO:0000313" key="1">
    <source>
        <dbReference type="EMBL" id="GAA5167547.1"/>
    </source>
</evidence>
<sequence length="221" mass="23898">MGTAAPGWYGKLPSLGDFASRRLSSSFIQDWDGWLQRSISSSRTILGEQWLNTYLTSSIWHFLLGPGVVGDKAWAGVLLPSVDRVGRYFPLTVAADFAADALPDPGDANWSGALESAVRVGLDANAGVDAFDNTLQRITVGRTLSREAVLQAAQADDETRPFPKPGSLLQAHPTERFVMNPKGHSLWLCGRTSGEGSGFVSRGLPTIDLFVRMLEHNPDGE</sequence>
<dbReference type="Gene3D" id="3.40.1730.10">
    <property type="entry name" value="pa0076 domain"/>
    <property type="match status" value="1"/>
</dbReference>
<dbReference type="InterPro" id="IPR017748">
    <property type="entry name" value="TagF"/>
</dbReference>
<name>A0ABP9QV67_9RHOO</name>
<dbReference type="EMBL" id="BAABLD010000008">
    <property type="protein sequence ID" value="GAA5167547.1"/>
    <property type="molecule type" value="Genomic_DNA"/>
</dbReference>
<dbReference type="NCBIfam" id="TIGR03373">
    <property type="entry name" value="VI_minor_4"/>
    <property type="match status" value="1"/>
</dbReference>
<proteinExistence type="predicted"/>